<sequence length="350" mass="35950">MTDVCLCVPGDLATPTGGYAYARHLLAHLPRAGVSAVPLTLPSSFPHPSPDDLAETAARLSATPSGAILLIDGLAYGALPPSVIAASGPRPVVALVHHPLGLEAGLSRAEAEGLLARERAALCLAARVVTTSRFTRDLLVAEFAVPGDRITIAEPGTEPARRAAGGDGRPVRLLTVGALTPRKGVDHLVAALGRLPDLDWTLTVAGALDRAPGHVAGLRRQIAEAGLEARITLAAAVPADRLDAFYDGADLAVSPSLFEGYGMALAEALARGLPVVSTTGGAAADTVPEAAGLKVAPGDVPALAEALRTLIADPARRSVAAQAAWEAGRHLPRWEETARRVAACLREARP</sequence>
<dbReference type="InterPro" id="IPR001296">
    <property type="entry name" value="Glyco_trans_1"/>
</dbReference>
<keyword evidence="3" id="KW-0808">Transferase</keyword>
<gene>
    <name evidence="6" type="ORF">QO012_000494</name>
</gene>
<dbReference type="Gene3D" id="3.40.50.2000">
    <property type="entry name" value="Glycogen Phosphorylase B"/>
    <property type="match status" value="2"/>
</dbReference>
<evidence type="ECO:0000256" key="2">
    <source>
        <dbReference type="ARBA" id="ARBA00022676"/>
    </source>
</evidence>
<dbReference type="EMBL" id="JAUSVP010000001">
    <property type="protein sequence ID" value="MDQ0446016.1"/>
    <property type="molecule type" value="Genomic_DNA"/>
</dbReference>
<dbReference type="InterPro" id="IPR028098">
    <property type="entry name" value="Glyco_trans_4-like_N"/>
</dbReference>
<evidence type="ECO:0000259" key="4">
    <source>
        <dbReference type="Pfam" id="PF00534"/>
    </source>
</evidence>
<comment type="similarity">
    <text evidence="1">Belongs to the glycosyltransferase group 1 family. Glycosyltransferase 4 subfamily.</text>
</comment>
<evidence type="ECO:0000259" key="5">
    <source>
        <dbReference type="Pfam" id="PF13439"/>
    </source>
</evidence>
<keyword evidence="7" id="KW-1185">Reference proteome</keyword>
<feature type="domain" description="Glycosyltransferase subfamily 4-like N-terminal" evidence="5">
    <location>
        <begin position="81"/>
        <end position="161"/>
    </location>
</feature>
<evidence type="ECO:0000256" key="1">
    <source>
        <dbReference type="ARBA" id="ARBA00009481"/>
    </source>
</evidence>
<dbReference type="CDD" id="cd03801">
    <property type="entry name" value="GT4_PimA-like"/>
    <property type="match status" value="1"/>
</dbReference>
<name>A0ABU0HUL0_9HYPH</name>
<dbReference type="PANTHER" id="PTHR12526:SF640">
    <property type="entry name" value="COLANIC ACID BIOSYNTHESIS GLYCOSYLTRANSFERASE WCAL-RELATED"/>
    <property type="match status" value="1"/>
</dbReference>
<evidence type="ECO:0000313" key="6">
    <source>
        <dbReference type="EMBL" id="MDQ0446016.1"/>
    </source>
</evidence>
<organism evidence="6 7">
    <name type="scientific">Methylobacterium aerolatum</name>
    <dbReference type="NCBI Taxonomy" id="418708"/>
    <lineage>
        <taxon>Bacteria</taxon>
        <taxon>Pseudomonadati</taxon>
        <taxon>Pseudomonadota</taxon>
        <taxon>Alphaproteobacteria</taxon>
        <taxon>Hyphomicrobiales</taxon>
        <taxon>Methylobacteriaceae</taxon>
        <taxon>Methylobacterium</taxon>
    </lineage>
</organism>
<dbReference type="RefSeq" id="WP_238203318.1">
    <property type="nucleotide sequence ID" value="NZ_BPQE01000013.1"/>
</dbReference>
<dbReference type="Pfam" id="PF00534">
    <property type="entry name" value="Glycos_transf_1"/>
    <property type="match status" value="1"/>
</dbReference>
<dbReference type="SUPFAM" id="SSF53756">
    <property type="entry name" value="UDP-Glycosyltransferase/glycogen phosphorylase"/>
    <property type="match status" value="1"/>
</dbReference>
<protein>
    <submittedName>
        <fullName evidence="6">Glycosyltransferase involved in cell wall biosynthesis</fullName>
    </submittedName>
</protein>
<comment type="caution">
    <text evidence="6">The sequence shown here is derived from an EMBL/GenBank/DDBJ whole genome shotgun (WGS) entry which is preliminary data.</text>
</comment>
<evidence type="ECO:0000256" key="3">
    <source>
        <dbReference type="ARBA" id="ARBA00022679"/>
    </source>
</evidence>
<dbReference type="Proteomes" id="UP001231124">
    <property type="component" value="Unassembled WGS sequence"/>
</dbReference>
<dbReference type="Pfam" id="PF13439">
    <property type="entry name" value="Glyco_transf_4"/>
    <property type="match status" value="1"/>
</dbReference>
<reference evidence="6 7" key="1">
    <citation type="submission" date="2023-07" db="EMBL/GenBank/DDBJ databases">
        <title>Genomic Encyclopedia of Type Strains, Phase IV (KMG-IV): sequencing the most valuable type-strain genomes for metagenomic binning, comparative biology and taxonomic classification.</title>
        <authorList>
            <person name="Goeker M."/>
        </authorList>
    </citation>
    <scope>NUCLEOTIDE SEQUENCE [LARGE SCALE GENOMIC DNA]</scope>
    <source>
        <strain evidence="6 7">DSM 19013</strain>
    </source>
</reference>
<keyword evidence="2" id="KW-0328">Glycosyltransferase</keyword>
<feature type="domain" description="Glycosyl transferase family 1" evidence="4">
    <location>
        <begin position="166"/>
        <end position="324"/>
    </location>
</feature>
<accession>A0ABU0HUL0</accession>
<dbReference type="PANTHER" id="PTHR12526">
    <property type="entry name" value="GLYCOSYLTRANSFERASE"/>
    <property type="match status" value="1"/>
</dbReference>
<evidence type="ECO:0000313" key="7">
    <source>
        <dbReference type="Proteomes" id="UP001231124"/>
    </source>
</evidence>
<proteinExistence type="inferred from homology"/>